<keyword evidence="2" id="KW-0479">Metal-binding</keyword>
<dbReference type="SUPFAM" id="SSF51905">
    <property type="entry name" value="FAD/NAD(P)-binding domain"/>
    <property type="match status" value="1"/>
</dbReference>
<protein>
    <submittedName>
        <fullName evidence="6">FAD-dependent oxidoreductase</fullName>
    </submittedName>
</protein>
<evidence type="ECO:0000256" key="1">
    <source>
        <dbReference type="ARBA" id="ARBA00022485"/>
    </source>
</evidence>
<evidence type="ECO:0000313" key="7">
    <source>
        <dbReference type="Proteomes" id="UP000780690"/>
    </source>
</evidence>
<proteinExistence type="predicted"/>
<evidence type="ECO:0000256" key="4">
    <source>
        <dbReference type="ARBA" id="ARBA00023004"/>
    </source>
</evidence>
<dbReference type="InterPro" id="IPR039650">
    <property type="entry name" value="HdrA-like"/>
</dbReference>
<gene>
    <name evidence="6" type="ORF">F3J38_24010</name>
</gene>
<comment type="caution">
    <text evidence="6">The sequence shown here is derived from an EMBL/GenBank/DDBJ whole genome shotgun (WGS) entry which is preliminary data.</text>
</comment>
<accession>A0ABX0R709</accession>
<keyword evidence="5" id="KW-0411">Iron-sulfur</keyword>
<evidence type="ECO:0000256" key="3">
    <source>
        <dbReference type="ARBA" id="ARBA00023002"/>
    </source>
</evidence>
<dbReference type="Proteomes" id="UP000780690">
    <property type="component" value="Unassembled WGS sequence"/>
</dbReference>
<keyword evidence="1" id="KW-0004">4Fe-4S</keyword>
<name>A0ABX0R709_9GAMM</name>
<dbReference type="Pfam" id="PF12831">
    <property type="entry name" value="FAD_oxidored"/>
    <property type="match status" value="1"/>
</dbReference>
<keyword evidence="3" id="KW-0560">Oxidoreductase</keyword>
<reference evidence="6 7" key="1">
    <citation type="journal article" date="2019" name="bioRxiv">
        <title>Bacteria contribute to plant secondary compound degradation in a generalist herbivore system.</title>
        <authorList>
            <person name="Francoeur C.B."/>
            <person name="Khadempour L."/>
            <person name="Moreira-Soto R.D."/>
            <person name="Gotting K."/>
            <person name="Book A.J."/>
            <person name="Pinto-Tomas A.A."/>
            <person name="Keefover-Ring K."/>
            <person name="Currie C.R."/>
        </authorList>
    </citation>
    <scope>NUCLEOTIDE SEQUENCE [LARGE SCALE GENOMIC DNA]</scope>
    <source>
        <strain evidence="6 7">Acro-805</strain>
    </source>
</reference>
<dbReference type="Gene3D" id="3.50.50.60">
    <property type="entry name" value="FAD/NAD(P)-binding domain"/>
    <property type="match status" value="1"/>
</dbReference>
<dbReference type="EMBL" id="VWXD01000013">
    <property type="protein sequence ID" value="NIF03071.1"/>
    <property type="molecule type" value="Genomic_DNA"/>
</dbReference>
<organism evidence="6 7">
    <name type="scientific">Candidatus Pantoea formicae</name>
    <dbReference type="NCBI Taxonomy" id="2608355"/>
    <lineage>
        <taxon>Bacteria</taxon>
        <taxon>Pseudomonadati</taxon>
        <taxon>Pseudomonadota</taxon>
        <taxon>Gammaproteobacteria</taxon>
        <taxon>Enterobacterales</taxon>
        <taxon>Erwiniaceae</taxon>
        <taxon>Pantoea</taxon>
    </lineage>
</organism>
<keyword evidence="4" id="KW-0408">Iron</keyword>
<evidence type="ECO:0000313" key="6">
    <source>
        <dbReference type="EMBL" id="NIF03071.1"/>
    </source>
</evidence>
<dbReference type="PANTHER" id="PTHR43498">
    <property type="entry name" value="FERREDOXIN:COB-COM HETERODISULFIDE REDUCTASE SUBUNIT A"/>
    <property type="match status" value="1"/>
</dbReference>
<sequence length="759" mass="84521">MMQTFSSQNARHFPQQQLTADLVVAGGGLAGVCAALAAARDGLQVVLIQDRPVLGGNASSEVRLWANGATSHMGNNNRWAREGGIMGEIMEENLWRNKEGNPVLFDMVLLDLVQAQRGITLLLNTVVSDITKDGRRLQAVQAFNAINQTGYQVQASQFIDASGDGVLGYLAGAAHRVGAESVEELGEKMAPGEHFGHKLGHSIYFYTKRTSQPVRFVPPTFALKEITAIPRYKRLTSDLNGCDLWWLEWGGRLDTVHESETIKWELWKIVWGVWDYIKNSGEFPDADTLTIEWVGLIPGKRESRRFLGDTLLCQQDIIEQRDHYDAVAYGGWSIDLHPADGVYSEHDGCRQFHSKGTYTIPFRALYSQSLDNLLLTGRLISATHVAFGSARVMCTCGVLGEVVGRAAAICHQQQITPVQLAQPDSVTQLQQHLLREGAYIPRQLLLNPVSGARVAVSSTLQLHALPADAGWQPLQSRCALLLPLKAGERLPAIQVQLRAAQTQTLQIALLTSDNPANTCGDCLLASQSVRVNGQDSYRLSFDYQADCDRYLFIAFEENPAIEVALTQQRLPGVMMVFNSLNPRVAKRTRQVNDGDYGVDEFDFWLPRRAPHQILLAFALEAPLKLWHSDYLLNGKLRPEQHTNCWVPAPDDAQPTVIWRWDEVQHARHITLLFDNDFDHAMETVQMGHAQAVTPHCTTHYRLWLDDDLLVEVEDNHHSLCHHAVPQGVSFRQIRLELLASAGALPALYGLHLHQNAAMP</sequence>
<evidence type="ECO:0000256" key="5">
    <source>
        <dbReference type="ARBA" id="ARBA00023014"/>
    </source>
</evidence>
<dbReference type="InterPro" id="IPR036188">
    <property type="entry name" value="FAD/NAD-bd_sf"/>
</dbReference>
<keyword evidence="7" id="KW-1185">Reference proteome</keyword>
<evidence type="ECO:0000256" key="2">
    <source>
        <dbReference type="ARBA" id="ARBA00022723"/>
    </source>
</evidence>
<dbReference type="PANTHER" id="PTHR43498:SF1">
    <property type="entry name" value="COB--COM HETERODISULFIDE REDUCTASE IRON-SULFUR SUBUNIT A"/>
    <property type="match status" value="1"/>
</dbReference>